<evidence type="ECO:0000259" key="2">
    <source>
        <dbReference type="Pfam" id="PF19291"/>
    </source>
</evidence>
<dbReference type="OrthoDB" id="3902805at2"/>
<dbReference type="PANTHER" id="PTHR31616">
    <property type="entry name" value="TREHALASE"/>
    <property type="match status" value="1"/>
</dbReference>
<keyword evidence="4" id="KW-1185">Reference proteome</keyword>
<dbReference type="PANTHER" id="PTHR31616:SF0">
    <property type="entry name" value="GLUCAN 1,4-ALPHA-GLUCOSIDASE"/>
    <property type="match status" value="1"/>
</dbReference>
<dbReference type="SUPFAM" id="SSF48208">
    <property type="entry name" value="Six-hairpin glycosidases"/>
    <property type="match status" value="1"/>
</dbReference>
<protein>
    <submittedName>
        <fullName evidence="3">Glucoamylase</fullName>
    </submittedName>
</protein>
<feature type="domain" description="Trehalase-like N-terminal" evidence="2">
    <location>
        <begin position="5"/>
        <end position="163"/>
    </location>
</feature>
<dbReference type="GO" id="GO:0004553">
    <property type="term" value="F:hydrolase activity, hydrolyzing O-glycosyl compounds"/>
    <property type="evidence" value="ECO:0007669"/>
    <property type="project" value="TreeGrafter"/>
</dbReference>
<dbReference type="InterPro" id="IPR045582">
    <property type="entry name" value="Trehalase-like_N"/>
</dbReference>
<accession>A0A2Z5FVM4</accession>
<dbReference type="KEGG" id="abas:ACPOL_1209"/>
<dbReference type="InterPro" id="IPR008928">
    <property type="entry name" value="6-hairpin_glycosidase_sf"/>
</dbReference>
<dbReference type="Gene3D" id="1.50.10.10">
    <property type="match status" value="1"/>
</dbReference>
<reference evidence="3 4" key="1">
    <citation type="journal article" date="2018" name="Front. Microbiol.">
        <title>Hydrolytic Capabilities as a Key to Environmental Success: Chitinolytic and Cellulolytic Acidobacteria From Acidic Sub-arctic Soils and Boreal Peatlands.</title>
        <authorList>
            <person name="Belova S.E."/>
            <person name="Ravin N.V."/>
            <person name="Pankratov T.A."/>
            <person name="Rakitin A.L."/>
            <person name="Ivanova A.A."/>
            <person name="Beletsky A.V."/>
            <person name="Mardanov A.V."/>
            <person name="Sinninghe Damste J.S."/>
            <person name="Dedysh S.N."/>
        </authorList>
    </citation>
    <scope>NUCLEOTIDE SEQUENCE [LARGE SCALE GENOMIC DNA]</scope>
    <source>
        <strain evidence="3 4">SBC82</strain>
    </source>
</reference>
<dbReference type="EMBL" id="CP030840">
    <property type="protein sequence ID" value="AXC10557.1"/>
    <property type="molecule type" value="Genomic_DNA"/>
</dbReference>
<feature type="domain" description="GH15-like" evidence="1">
    <location>
        <begin position="229"/>
        <end position="594"/>
    </location>
</feature>
<dbReference type="RefSeq" id="WP_114206168.1">
    <property type="nucleotide sequence ID" value="NZ_CP030840.1"/>
</dbReference>
<dbReference type="AlphaFoldDB" id="A0A2Z5FVM4"/>
<organism evidence="3 4">
    <name type="scientific">Acidisarcina polymorpha</name>
    <dbReference type="NCBI Taxonomy" id="2211140"/>
    <lineage>
        <taxon>Bacteria</taxon>
        <taxon>Pseudomonadati</taxon>
        <taxon>Acidobacteriota</taxon>
        <taxon>Terriglobia</taxon>
        <taxon>Terriglobales</taxon>
        <taxon>Acidobacteriaceae</taxon>
        <taxon>Acidisarcina</taxon>
    </lineage>
</organism>
<dbReference type="Proteomes" id="UP000253606">
    <property type="component" value="Chromosome"/>
</dbReference>
<dbReference type="InterPro" id="IPR012341">
    <property type="entry name" value="6hp_glycosidase-like_sf"/>
</dbReference>
<dbReference type="Pfam" id="PF00723">
    <property type="entry name" value="Glyco_hydro_15"/>
    <property type="match status" value="1"/>
</dbReference>
<proteinExistence type="predicted"/>
<dbReference type="InterPro" id="IPR011613">
    <property type="entry name" value="GH15-like"/>
</dbReference>
<evidence type="ECO:0000259" key="1">
    <source>
        <dbReference type="Pfam" id="PF00723"/>
    </source>
</evidence>
<dbReference type="Pfam" id="PF19291">
    <property type="entry name" value="TREH_N"/>
    <property type="match status" value="1"/>
</dbReference>
<name>A0A2Z5FVM4_9BACT</name>
<sequence>MAYKHIETYGVIGNLCTMALVNLDSSIDFFCFPNFDSPTLFAALLDEEKGGSFSIRPEEQSFECKQMYIAETNTLLTRFLSKDAVAELVDLMPVTVTTQKNEIIRTLQVIHGTVTFRLCCKPAFDYARVSHQAEMSDQAVRFVPDRSDTADVLLRATVPLEIDNGAAVATFTLKEGERAIFVLSGIQSEELPTPQPTAIDRDEVMRDCQETTTYWRSWLGKSTYAGRWREVVHRSALVLKLMTNRQYGSIVAAPTFGLPEHLGGQRNWDYRYTWVRDAAFTLYAFMRIGLREEADAFFAWLTGRVKGNASMDRPLQIMYGLDGRTDLAEIELDHLSGYKDSRPVRIGNEAFHQLQLDIYGEIFDSIYLYSKYGHALAFDGWEDVKRVLKWLGENWDRPDGGIWESRGGDRHLLHSRLMCWVAFDRAIRLAQRRSLSAPWDEWYRQRDAIANDIHANFWNEKINAFTRHKDTEALDASTLLMPLMRFISPLDPRWLSTLDAIDKSLGEDALVYRYRNDLSSDGLSGEEGSFTCCSFWMVECLARSGRIEEARRRFEKLLAHANHLGLFSEELGRDGHQLGNFPLALSHLALISAATYLDRALSKRSPEPWSS</sequence>
<gene>
    <name evidence="3" type="ORF">ACPOL_1209</name>
</gene>
<evidence type="ECO:0000313" key="4">
    <source>
        <dbReference type="Proteomes" id="UP000253606"/>
    </source>
</evidence>
<evidence type="ECO:0000313" key="3">
    <source>
        <dbReference type="EMBL" id="AXC10557.1"/>
    </source>
</evidence>
<dbReference type="GO" id="GO:0005975">
    <property type="term" value="P:carbohydrate metabolic process"/>
    <property type="evidence" value="ECO:0007669"/>
    <property type="project" value="InterPro"/>
</dbReference>